<evidence type="ECO:0000313" key="2">
    <source>
        <dbReference type="Proteomes" id="UP000824074"/>
    </source>
</evidence>
<name>A0A9D1LGY0_9FIRM</name>
<reference evidence="1" key="2">
    <citation type="journal article" date="2021" name="PeerJ">
        <title>Extensive microbial diversity within the chicken gut microbiome revealed by metagenomics and culture.</title>
        <authorList>
            <person name="Gilroy R."/>
            <person name="Ravi A."/>
            <person name="Getino M."/>
            <person name="Pursley I."/>
            <person name="Horton D.L."/>
            <person name="Alikhan N.F."/>
            <person name="Baker D."/>
            <person name="Gharbi K."/>
            <person name="Hall N."/>
            <person name="Watson M."/>
            <person name="Adriaenssens E.M."/>
            <person name="Foster-Nyarko E."/>
            <person name="Jarju S."/>
            <person name="Secka A."/>
            <person name="Antonio M."/>
            <person name="Oren A."/>
            <person name="Chaudhuri R.R."/>
            <person name="La Ragione R."/>
            <person name="Hildebrand F."/>
            <person name="Pallen M.J."/>
        </authorList>
    </citation>
    <scope>NUCLEOTIDE SEQUENCE</scope>
    <source>
        <strain evidence="1">CHK193-30670</strain>
    </source>
</reference>
<accession>A0A9D1LGY0</accession>
<gene>
    <name evidence="1" type="ORF">IAB68_03035</name>
</gene>
<dbReference type="AlphaFoldDB" id="A0A9D1LGY0"/>
<comment type="caution">
    <text evidence="1">The sequence shown here is derived from an EMBL/GenBank/DDBJ whole genome shotgun (WGS) entry which is preliminary data.</text>
</comment>
<organism evidence="1 2">
    <name type="scientific">Candidatus Aphodocola excrementigallinarum</name>
    <dbReference type="NCBI Taxonomy" id="2840670"/>
    <lineage>
        <taxon>Bacteria</taxon>
        <taxon>Bacillati</taxon>
        <taxon>Bacillota</taxon>
        <taxon>Bacilli</taxon>
        <taxon>Candidatus Aphodocola</taxon>
    </lineage>
</organism>
<proteinExistence type="predicted"/>
<sequence length="135" mass="15643">MKYNHVVLVDLDNIPKDEIKLALKEFSEGSFGLETCLSIMWKNNLKTKACCAGEYGDYDEAYILMDEKVDLFRYLSEDLLNNDMVAIEKIYDKQRISFCGTIDEKEQLLKELANCIIAGKKNHDQLVQKKVKKRL</sequence>
<dbReference type="Proteomes" id="UP000824074">
    <property type="component" value="Unassembled WGS sequence"/>
</dbReference>
<evidence type="ECO:0000313" key="1">
    <source>
        <dbReference type="EMBL" id="HIU40258.1"/>
    </source>
</evidence>
<dbReference type="EMBL" id="DVMT01000030">
    <property type="protein sequence ID" value="HIU40258.1"/>
    <property type="molecule type" value="Genomic_DNA"/>
</dbReference>
<reference evidence="1" key="1">
    <citation type="submission" date="2020-10" db="EMBL/GenBank/DDBJ databases">
        <authorList>
            <person name="Gilroy R."/>
        </authorList>
    </citation>
    <scope>NUCLEOTIDE SEQUENCE</scope>
    <source>
        <strain evidence="1">CHK193-30670</strain>
    </source>
</reference>
<protein>
    <submittedName>
        <fullName evidence="1">Uncharacterized protein</fullName>
    </submittedName>
</protein>